<gene>
    <name evidence="3" type="ORF">WCI35_011399</name>
</gene>
<dbReference type="InterPro" id="IPR029779">
    <property type="entry name" value="Rmp24-like"/>
</dbReference>
<evidence type="ECO:0000313" key="3">
    <source>
        <dbReference type="EMBL" id="KAL2778095.1"/>
    </source>
</evidence>
<evidence type="ECO:0000256" key="2">
    <source>
        <dbReference type="SAM" id="MobiDB-lite"/>
    </source>
</evidence>
<organism evidence="3 4">
    <name type="scientific">Daubentonia madagascariensis</name>
    <name type="common">Aye-aye</name>
    <name type="synonym">Sciurus madagascariensis</name>
    <dbReference type="NCBI Taxonomy" id="31869"/>
    <lineage>
        <taxon>Eukaryota</taxon>
        <taxon>Metazoa</taxon>
        <taxon>Chordata</taxon>
        <taxon>Craniata</taxon>
        <taxon>Vertebrata</taxon>
        <taxon>Euteleostomi</taxon>
        <taxon>Mammalia</taxon>
        <taxon>Eutheria</taxon>
        <taxon>Euarchontoglires</taxon>
        <taxon>Primates</taxon>
        <taxon>Strepsirrhini</taxon>
        <taxon>Chiromyiformes</taxon>
        <taxon>Daubentoniidae</taxon>
        <taxon>Daubentonia</taxon>
    </lineage>
</organism>
<dbReference type="Proteomes" id="UP001610411">
    <property type="component" value="Unassembled WGS sequence"/>
</dbReference>
<comment type="caution">
    <text evidence="3">The sequence shown here is derived from an EMBL/GenBank/DDBJ whole genome shotgun (WGS) entry which is preliminary data.</text>
</comment>
<dbReference type="EMBL" id="JBFSEQ010000004">
    <property type="protein sequence ID" value="KAL2778095.1"/>
    <property type="molecule type" value="Genomic_DNA"/>
</dbReference>
<dbReference type="PANTHER" id="PTHR31402">
    <property type="entry name" value="UPF0711 PROTEIN C18ORF21"/>
    <property type="match status" value="1"/>
</dbReference>
<dbReference type="PANTHER" id="PTHR31402:SF2">
    <property type="entry name" value="UPF0711 PROTEIN C18ORF21"/>
    <property type="match status" value="1"/>
</dbReference>
<dbReference type="AlphaFoldDB" id="A0ABD2EGJ2"/>
<sequence>IVKKYKDSRSVLLVTCKTCNRTVKHHGKSRSFLSALKSNPTTPTSKLSVKTPEGKTPGSANLNHDLSGSKGKNPALIF</sequence>
<feature type="non-terminal residue" evidence="3">
    <location>
        <position position="78"/>
    </location>
</feature>
<feature type="compositionally biased region" description="Polar residues" evidence="2">
    <location>
        <begin position="36"/>
        <end position="48"/>
    </location>
</feature>
<dbReference type="Pfam" id="PF15719">
    <property type="entry name" value="Rmp24-like"/>
    <property type="match status" value="1"/>
</dbReference>
<name>A0ABD2EGJ2_DAUMA</name>
<evidence type="ECO:0000313" key="4">
    <source>
        <dbReference type="Proteomes" id="UP001610411"/>
    </source>
</evidence>
<evidence type="ECO:0000256" key="1">
    <source>
        <dbReference type="ARBA" id="ARBA00006160"/>
    </source>
</evidence>
<accession>A0ABD2EGJ2</accession>
<protein>
    <submittedName>
        <fullName evidence="3">UPF0711 protein C18orf21 isoform b</fullName>
    </submittedName>
</protein>
<feature type="non-terminal residue" evidence="3">
    <location>
        <position position="1"/>
    </location>
</feature>
<reference evidence="3 4" key="1">
    <citation type="journal article" date="2024" name="G3 (Bethesda)">
        <title>A hybrid genome assembly of the endangered aye-aye (Daubentonia madagascariensis).</title>
        <authorList>
            <person name="Versoza C.J."/>
            <person name="Pfeifer S.P."/>
        </authorList>
    </citation>
    <scope>NUCLEOTIDE SEQUENCE [LARGE SCALE GENOMIC DNA]</scope>
    <source>
        <strain evidence="3">6821</strain>
    </source>
</reference>
<dbReference type="EMBL" id="JBFSEQ010000004">
    <property type="protein sequence ID" value="KAL2778094.1"/>
    <property type="molecule type" value="Genomic_DNA"/>
</dbReference>
<keyword evidence="4" id="KW-1185">Reference proteome</keyword>
<feature type="region of interest" description="Disordered" evidence="2">
    <location>
        <begin position="27"/>
        <end position="78"/>
    </location>
</feature>
<proteinExistence type="inferred from homology"/>
<comment type="similarity">
    <text evidence="1">Belongs to the UPF0711 family.</text>
</comment>